<evidence type="ECO:0000313" key="15">
    <source>
        <dbReference type="Proteomes" id="UP001365128"/>
    </source>
</evidence>
<feature type="compositionally biased region" description="Basic and acidic residues" evidence="13">
    <location>
        <begin position="23"/>
        <end position="32"/>
    </location>
</feature>
<dbReference type="InterPro" id="IPR038887">
    <property type="entry name" value="Nus1/NgBR"/>
</dbReference>
<feature type="compositionally biased region" description="Basic residues" evidence="13">
    <location>
        <begin position="54"/>
        <end position="63"/>
    </location>
</feature>
<comment type="catalytic activity">
    <reaction evidence="12">
        <text>n isopentenyl diphosphate + (2E,6E)-farnesyl diphosphate = a di-trans,poly-cis-polyprenyl diphosphate + n diphosphate</text>
        <dbReference type="Rhea" id="RHEA:53008"/>
        <dbReference type="Rhea" id="RHEA-COMP:19494"/>
        <dbReference type="ChEBI" id="CHEBI:33019"/>
        <dbReference type="ChEBI" id="CHEBI:128769"/>
        <dbReference type="ChEBI" id="CHEBI:136960"/>
        <dbReference type="ChEBI" id="CHEBI:175763"/>
        <dbReference type="EC" id="2.5.1.87"/>
    </reaction>
</comment>
<keyword evidence="7" id="KW-0812">Transmembrane</keyword>
<name>A0ABR1MDI6_9PEZI</name>
<proteinExistence type="inferred from homology"/>
<evidence type="ECO:0000256" key="3">
    <source>
        <dbReference type="ARBA" id="ARBA00004922"/>
    </source>
</evidence>
<dbReference type="Proteomes" id="UP001365128">
    <property type="component" value="Unassembled WGS sequence"/>
</dbReference>
<comment type="similarity">
    <text evidence="4">Belongs to the UPP synthase family.</text>
</comment>
<keyword evidence="8" id="KW-0256">Endoplasmic reticulum</keyword>
<feature type="region of interest" description="Disordered" evidence="13">
    <location>
        <begin position="199"/>
        <end position="233"/>
    </location>
</feature>
<organism evidence="14 15">
    <name type="scientific">Phyllosticta citricarpa</name>
    <dbReference type="NCBI Taxonomy" id="55181"/>
    <lineage>
        <taxon>Eukaryota</taxon>
        <taxon>Fungi</taxon>
        <taxon>Dikarya</taxon>
        <taxon>Ascomycota</taxon>
        <taxon>Pezizomycotina</taxon>
        <taxon>Dothideomycetes</taxon>
        <taxon>Dothideomycetes incertae sedis</taxon>
        <taxon>Botryosphaeriales</taxon>
        <taxon>Phyllostictaceae</taxon>
        <taxon>Phyllosticta</taxon>
    </lineage>
</organism>
<dbReference type="PANTHER" id="PTHR21528">
    <property type="entry name" value="DEHYDRODOLICHYL DIPHOSPHATE SYNTHASE COMPLEX SUBUNIT NUS1"/>
    <property type="match status" value="1"/>
</dbReference>
<evidence type="ECO:0000256" key="1">
    <source>
        <dbReference type="ARBA" id="ARBA00001946"/>
    </source>
</evidence>
<feature type="region of interest" description="Disordered" evidence="13">
    <location>
        <begin position="1"/>
        <end position="63"/>
    </location>
</feature>
<keyword evidence="6" id="KW-0808">Transferase</keyword>
<dbReference type="EC" id="2.5.1.87" evidence="5"/>
<evidence type="ECO:0000313" key="14">
    <source>
        <dbReference type="EMBL" id="KAK7545671.1"/>
    </source>
</evidence>
<sequence>MVGIRDPSALRNGAVPATATDKMSVKEREELLKPYLPSEPNTATPSPSSSPVRRPSKPMKKKPMRDFVRQQLHFILYTLIQTVFSIYIRLRIAYHAIVDRIFATLYYHHRSPELIQKDIKHLQRLPKHLSIILDFNDDEQRGAGLEGLVNDISEVAAWCASAGIPALSVYEKTGILKNYLPATHRRISRTLESYFGPSKKPTLSLRAPNLPSFSPPTTPPEHSAATPSDANPDGRAPLSHLTILLLSAEDGRSTLVDLTKTLAEMSQKRKLSPSDISMELIDAEITESVMGEPDLLILFGPRVELKGYPPWQVRLTEIFHSPDTSVVGYQTFLRGLHKYANASLRFGR</sequence>
<evidence type="ECO:0000256" key="11">
    <source>
        <dbReference type="ARBA" id="ARBA00023136"/>
    </source>
</evidence>
<evidence type="ECO:0000256" key="8">
    <source>
        <dbReference type="ARBA" id="ARBA00022824"/>
    </source>
</evidence>
<comment type="cofactor">
    <cofactor evidence="1">
        <name>Mg(2+)</name>
        <dbReference type="ChEBI" id="CHEBI:18420"/>
    </cofactor>
</comment>
<evidence type="ECO:0000256" key="6">
    <source>
        <dbReference type="ARBA" id="ARBA00022679"/>
    </source>
</evidence>
<comment type="pathway">
    <text evidence="3">Protein modification; protein glycosylation.</text>
</comment>
<evidence type="ECO:0000256" key="9">
    <source>
        <dbReference type="ARBA" id="ARBA00022842"/>
    </source>
</evidence>
<gene>
    <name evidence="14" type="ORF">IWX46DRAFT_108425</name>
</gene>
<reference evidence="14 15" key="1">
    <citation type="submission" date="2024-04" db="EMBL/GenBank/DDBJ databases">
        <title>Phyllosticta paracitricarpa is synonymous to the EU quarantine fungus P. citricarpa based on phylogenomic analyses.</title>
        <authorList>
            <consortium name="Lawrence Berkeley National Laboratory"/>
            <person name="Van Ingen-Buijs V.A."/>
            <person name="Van Westerhoven A.C."/>
            <person name="Haridas S."/>
            <person name="Skiadas P."/>
            <person name="Martin F."/>
            <person name="Groenewald J.Z."/>
            <person name="Crous P.W."/>
            <person name="Seidl M.F."/>
        </authorList>
    </citation>
    <scope>NUCLEOTIDE SEQUENCE [LARGE SCALE GENOMIC DNA]</scope>
    <source>
        <strain evidence="14 15">CBS 122670</strain>
    </source>
</reference>
<evidence type="ECO:0000256" key="10">
    <source>
        <dbReference type="ARBA" id="ARBA00022989"/>
    </source>
</evidence>
<dbReference type="Gene3D" id="3.40.1180.10">
    <property type="entry name" value="Decaprenyl diphosphate synthase-like"/>
    <property type="match status" value="1"/>
</dbReference>
<dbReference type="EMBL" id="JBBPDW010000017">
    <property type="protein sequence ID" value="KAK7545671.1"/>
    <property type="molecule type" value="Genomic_DNA"/>
</dbReference>
<evidence type="ECO:0000256" key="13">
    <source>
        <dbReference type="SAM" id="MobiDB-lite"/>
    </source>
</evidence>
<protein>
    <recommendedName>
        <fullName evidence="5">ditrans,polycis-polyprenyl diphosphate synthase [(2E,6E)-farnesyldiphosphate specific]</fullName>
        <ecNumber evidence="5">2.5.1.87</ecNumber>
    </recommendedName>
</protein>
<keyword evidence="9" id="KW-0460">Magnesium</keyword>
<keyword evidence="15" id="KW-1185">Reference proteome</keyword>
<dbReference type="SUPFAM" id="SSF64005">
    <property type="entry name" value="Undecaprenyl diphosphate synthase"/>
    <property type="match status" value="1"/>
</dbReference>
<dbReference type="PANTHER" id="PTHR21528:SF0">
    <property type="entry name" value="DEHYDRODOLICHYL DIPHOSPHATE SYNTHASE COMPLEX SUBUNIT NUS1"/>
    <property type="match status" value="1"/>
</dbReference>
<comment type="caution">
    <text evidence="14">The sequence shown here is derived from an EMBL/GenBank/DDBJ whole genome shotgun (WGS) entry which is preliminary data.</text>
</comment>
<dbReference type="InterPro" id="IPR036424">
    <property type="entry name" value="UPP_synth-like_sf"/>
</dbReference>
<comment type="subcellular location">
    <subcellularLocation>
        <location evidence="2">Endoplasmic reticulum membrane</location>
    </subcellularLocation>
</comment>
<keyword evidence="11" id="KW-0472">Membrane</keyword>
<evidence type="ECO:0000256" key="5">
    <source>
        <dbReference type="ARBA" id="ARBA00012596"/>
    </source>
</evidence>
<evidence type="ECO:0000256" key="7">
    <source>
        <dbReference type="ARBA" id="ARBA00022692"/>
    </source>
</evidence>
<evidence type="ECO:0000256" key="2">
    <source>
        <dbReference type="ARBA" id="ARBA00004586"/>
    </source>
</evidence>
<keyword evidence="10" id="KW-1133">Transmembrane helix</keyword>
<evidence type="ECO:0000256" key="4">
    <source>
        <dbReference type="ARBA" id="ARBA00005432"/>
    </source>
</evidence>
<evidence type="ECO:0000256" key="12">
    <source>
        <dbReference type="ARBA" id="ARBA00047353"/>
    </source>
</evidence>
<accession>A0ABR1MDI6</accession>